<sequence>MTDHPKSGGRYDRDPETGQLSRRTAQGSAEIPTPLKAAAPAEDTAPPAPTTKPKKGGR</sequence>
<dbReference type="AlphaFoldDB" id="A0A368YCG5"/>
<reference evidence="2 3" key="1">
    <citation type="submission" date="2018-07" db="EMBL/GenBank/DDBJ databases">
        <title>Genomic Encyclopedia of Type Strains, Phase III (KMG-III): the genomes of soil and plant-associated and newly described type strains.</title>
        <authorList>
            <person name="Whitman W."/>
        </authorList>
    </citation>
    <scope>NUCLEOTIDE SEQUENCE [LARGE SCALE GENOMIC DNA]</scope>
    <source>
        <strain evidence="2 3">CECT 8525</strain>
    </source>
</reference>
<evidence type="ECO:0000256" key="1">
    <source>
        <dbReference type="SAM" id="MobiDB-lite"/>
    </source>
</evidence>
<feature type="region of interest" description="Disordered" evidence="1">
    <location>
        <begin position="1"/>
        <end position="58"/>
    </location>
</feature>
<comment type="caution">
    <text evidence="2">The sequence shown here is derived from an EMBL/GenBank/DDBJ whole genome shotgun (WGS) entry which is preliminary data.</text>
</comment>
<protein>
    <submittedName>
        <fullName evidence="2">Uncharacterized protein</fullName>
    </submittedName>
</protein>
<feature type="compositionally biased region" description="Low complexity" evidence="1">
    <location>
        <begin position="34"/>
        <end position="45"/>
    </location>
</feature>
<gene>
    <name evidence="2" type="ORF">DFP89_1569</name>
</gene>
<dbReference type="Proteomes" id="UP000253345">
    <property type="component" value="Unassembled WGS sequence"/>
</dbReference>
<dbReference type="EMBL" id="QPJL01000056">
    <property type="protein sequence ID" value="RCW77815.1"/>
    <property type="molecule type" value="Genomic_DNA"/>
</dbReference>
<keyword evidence="3" id="KW-1185">Reference proteome</keyword>
<name>A0A368YCG5_9RHOB</name>
<evidence type="ECO:0000313" key="3">
    <source>
        <dbReference type="Proteomes" id="UP000253345"/>
    </source>
</evidence>
<accession>A0A368YCG5</accession>
<dbReference type="RefSeq" id="WP_181870409.1">
    <property type="nucleotide sequence ID" value="NZ_QPJL01000056.1"/>
</dbReference>
<proteinExistence type="predicted"/>
<feature type="compositionally biased region" description="Polar residues" evidence="1">
    <location>
        <begin position="18"/>
        <end position="27"/>
    </location>
</feature>
<evidence type="ECO:0000313" key="2">
    <source>
        <dbReference type="EMBL" id="RCW77815.1"/>
    </source>
</evidence>
<feature type="compositionally biased region" description="Basic and acidic residues" evidence="1">
    <location>
        <begin position="1"/>
        <end position="16"/>
    </location>
</feature>
<organism evidence="2 3">
    <name type="scientific">Paracoccus lutimaris</name>
    <dbReference type="NCBI Taxonomy" id="1490030"/>
    <lineage>
        <taxon>Bacteria</taxon>
        <taxon>Pseudomonadati</taxon>
        <taxon>Pseudomonadota</taxon>
        <taxon>Alphaproteobacteria</taxon>
        <taxon>Rhodobacterales</taxon>
        <taxon>Paracoccaceae</taxon>
        <taxon>Paracoccus</taxon>
    </lineage>
</organism>